<proteinExistence type="predicted"/>
<gene>
    <name evidence="1" type="ORF">GIW13_09555</name>
</gene>
<reference evidence="1 2" key="1">
    <citation type="submission" date="2019-11" db="EMBL/GenBank/DDBJ databases">
        <title>Epiphytic Pseudomonas syringae from cherry orchards.</title>
        <authorList>
            <person name="Hulin M.T."/>
        </authorList>
    </citation>
    <scope>NUCLEOTIDE SEQUENCE [LARGE SCALE GENOMIC DNA]</scope>
    <source>
        <strain evidence="1 2">PA-5-11C</strain>
    </source>
</reference>
<evidence type="ECO:0000313" key="1">
    <source>
        <dbReference type="EMBL" id="MCF5318529.1"/>
    </source>
</evidence>
<organism evidence="1 2">
    <name type="scientific">Pseudomonas simiae</name>
    <dbReference type="NCBI Taxonomy" id="321846"/>
    <lineage>
        <taxon>Bacteria</taxon>
        <taxon>Pseudomonadati</taxon>
        <taxon>Pseudomonadota</taxon>
        <taxon>Gammaproteobacteria</taxon>
        <taxon>Pseudomonadales</taxon>
        <taxon>Pseudomonadaceae</taxon>
        <taxon>Pseudomonas</taxon>
    </lineage>
</organism>
<evidence type="ECO:0000313" key="2">
    <source>
        <dbReference type="Proteomes" id="UP000814078"/>
    </source>
</evidence>
<name>A0ABS9G4N1_9PSED</name>
<dbReference type="Proteomes" id="UP000814078">
    <property type="component" value="Unassembled WGS sequence"/>
</dbReference>
<sequence length="52" mass="5721">MTRSLRALSSPNKLDEARKYPGQLSDALLLQQMLSKSVGKTAQCIDKISSLQ</sequence>
<keyword evidence="2" id="KW-1185">Reference proteome</keyword>
<accession>A0ABS9G4N1</accession>
<protein>
    <submittedName>
        <fullName evidence="1">Type III secretion system rspB</fullName>
    </submittedName>
</protein>
<comment type="caution">
    <text evidence="1">The sequence shown here is derived from an EMBL/GenBank/DDBJ whole genome shotgun (WGS) entry which is preliminary data.</text>
</comment>
<dbReference type="EMBL" id="WKCM01000012">
    <property type="protein sequence ID" value="MCF5318529.1"/>
    <property type="molecule type" value="Genomic_DNA"/>
</dbReference>